<feature type="compositionally biased region" description="Polar residues" evidence="1">
    <location>
        <begin position="541"/>
        <end position="556"/>
    </location>
</feature>
<feature type="compositionally biased region" description="Basic and acidic residues" evidence="1">
    <location>
        <begin position="69"/>
        <end position="78"/>
    </location>
</feature>
<feature type="compositionally biased region" description="Low complexity" evidence="1">
    <location>
        <begin position="431"/>
        <end position="448"/>
    </location>
</feature>
<feature type="region of interest" description="Disordered" evidence="1">
    <location>
        <begin position="473"/>
        <end position="597"/>
    </location>
</feature>
<sequence>MSNADVEMRSNASTGVYTQDGMGTIPPTPARMCTVSHCHQILPGFYRYKRCEQHRLQNRYHSKLKRVREKVDGDKPDDKEDDGVDIPRHMMENGLEIKVGEDGEGGDGDVGGREGFLIINPVEGSGKAEDKKRSRHTCATEGCNNFLSPGMRWRMCDVCRTAERLRKWHARQGSAAGNLKGSAGSEIQGGSGIGHQSLTGVYIGGFTSSVCNEKHQGPTGNGHEDSPGNGSGHTSLEQPRQSLQINHEEGDDADSGADLGDDNVVDPAGPPAVIGASSWSTATFMGTTTATGTTAMGVATTSSTANLITLDDPLAFRHYKPKTATSTIGKISAKTPHLGVEVFTDLLLPPGTQNGSTTTTTTKTPPRKNAVPTPTIPQSTPFVYQPPPKNGNGDPQGSNGGTEHPQSQPQQPPAPVEILRKRAPRTKAKKAPSTTPATSAHFPATSPYGPYPYTQYPYPYPYYMPPPYGMPPYAYPPPPPAGTGQDTNAVASSSPPYPYPYPYAQQPYGYPQPQPPPLGYQPPPPPPSGYHHPHPPYSGQTFISTSFGPNGQQQTYVMPAYGVPRHQHPPPPATAAAAPPATTPTAPPKPSQPSVPKATKFSYYHYGIGHSDSPTSLNTRKRRKVDPAYLERERLKLQAEKAAAARELGSYSLGAGGTTQQQQQHMQLYGGTNGIVPTMVNVAPLPLPDGQGGGTFGQSQGVTSQGGDSVGQGKEIANASPGSVEGDRDTSQPHPQRQCANKSCRRSIPTNAAHTLCGKCKLRFKKHQVKTKQKFKLEPKKLVLPRRRGDVGNEAG</sequence>
<reference evidence="2 3" key="1">
    <citation type="submission" date="2014-04" db="EMBL/GenBank/DDBJ databases">
        <authorList>
            <consortium name="DOE Joint Genome Institute"/>
            <person name="Kuo A."/>
            <person name="Kohler A."/>
            <person name="Nagy L.G."/>
            <person name="Floudas D."/>
            <person name="Copeland A."/>
            <person name="Barry K.W."/>
            <person name="Cichocki N."/>
            <person name="Veneault-Fourrey C."/>
            <person name="LaButti K."/>
            <person name="Lindquist E.A."/>
            <person name="Lipzen A."/>
            <person name="Lundell T."/>
            <person name="Morin E."/>
            <person name="Murat C."/>
            <person name="Sun H."/>
            <person name="Tunlid A."/>
            <person name="Henrissat B."/>
            <person name="Grigoriev I.V."/>
            <person name="Hibbett D.S."/>
            <person name="Martin F."/>
            <person name="Nordberg H.P."/>
            <person name="Cantor M.N."/>
            <person name="Hua S.X."/>
        </authorList>
    </citation>
    <scope>NUCLEOTIDE SEQUENCE [LARGE SCALE GENOMIC DNA]</scope>
    <source>
        <strain evidence="2 3">LaAM-08-1</strain>
    </source>
</reference>
<accession>A0A0C9XYG9</accession>
<feature type="region of interest" description="Disordered" evidence="1">
    <location>
        <begin position="685"/>
        <end position="745"/>
    </location>
</feature>
<evidence type="ECO:0000256" key="1">
    <source>
        <dbReference type="SAM" id="MobiDB-lite"/>
    </source>
</evidence>
<keyword evidence="3" id="KW-1185">Reference proteome</keyword>
<feature type="compositionally biased region" description="Acidic residues" evidence="1">
    <location>
        <begin position="249"/>
        <end position="264"/>
    </location>
</feature>
<evidence type="ECO:0000313" key="2">
    <source>
        <dbReference type="EMBL" id="KIK02762.1"/>
    </source>
</evidence>
<reference evidence="3" key="2">
    <citation type="submission" date="2015-01" db="EMBL/GenBank/DDBJ databases">
        <title>Evolutionary Origins and Diversification of the Mycorrhizal Mutualists.</title>
        <authorList>
            <consortium name="DOE Joint Genome Institute"/>
            <consortium name="Mycorrhizal Genomics Consortium"/>
            <person name="Kohler A."/>
            <person name="Kuo A."/>
            <person name="Nagy L.G."/>
            <person name="Floudas D."/>
            <person name="Copeland A."/>
            <person name="Barry K.W."/>
            <person name="Cichocki N."/>
            <person name="Veneault-Fourrey C."/>
            <person name="LaButti K."/>
            <person name="Lindquist E.A."/>
            <person name="Lipzen A."/>
            <person name="Lundell T."/>
            <person name="Morin E."/>
            <person name="Murat C."/>
            <person name="Riley R."/>
            <person name="Ohm R."/>
            <person name="Sun H."/>
            <person name="Tunlid A."/>
            <person name="Henrissat B."/>
            <person name="Grigoriev I.V."/>
            <person name="Hibbett D.S."/>
            <person name="Martin F."/>
        </authorList>
    </citation>
    <scope>NUCLEOTIDE SEQUENCE [LARGE SCALE GENOMIC DNA]</scope>
    <source>
        <strain evidence="3">LaAM-08-1</strain>
    </source>
</reference>
<feature type="region of interest" description="Disordered" evidence="1">
    <location>
        <begin position="67"/>
        <end position="86"/>
    </location>
</feature>
<feature type="compositionally biased region" description="Basic and acidic residues" evidence="1">
    <location>
        <begin position="212"/>
        <end position="226"/>
    </location>
</feature>
<feature type="region of interest" description="Disordered" evidence="1">
    <location>
        <begin position="346"/>
        <end position="448"/>
    </location>
</feature>
<feature type="region of interest" description="Disordered" evidence="1">
    <location>
        <begin position="1"/>
        <end position="23"/>
    </location>
</feature>
<feature type="compositionally biased region" description="Pro residues" evidence="1">
    <location>
        <begin position="510"/>
        <end position="528"/>
    </location>
</feature>
<dbReference type="EMBL" id="KN838588">
    <property type="protein sequence ID" value="KIK02762.1"/>
    <property type="molecule type" value="Genomic_DNA"/>
</dbReference>
<feature type="compositionally biased region" description="Basic residues" evidence="1">
    <location>
        <begin position="421"/>
        <end position="430"/>
    </location>
</feature>
<name>A0A0C9XYG9_9AGAR</name>
<feature type="compositionally biased region" description="Polar residues" evidence="1">
    <location>
        <begin position="732"/>
        <end position="741"/>
    </location>
</feature>
<proteinExistence type="predicted"/>
<dbReference type="STRING" id="1095629.A0A0C9XYG9"/>
<evidence type="ECO:0000313" key="3">
    <source>
        <dbReference type="Proteomes" id="UP000054477"/>
    </source>
</evidence>
<dbReference type="AlphaFoldDB" id="A0A0C9XYG9"/>
<organism evidence="2 3">
    <name type="scientific">Laccaria amethystina LaAM-08-1</name>
    <dbReference type="NCBI Taxonomy" id="1095629"/>
    <lineage>
        <taxon>Eukaryota</taxon>
        <taxon>Fungi</taxon>
        <taxon>Dikarya</taxon>
        <taxon>Basidiomycota</taxon>
        <taxon>Agaricomycotina</taxon>
        <taxon>Agaricomycetes</taxon>
        <taxon>Agaricomycetidae</taxon>
        <taxon>Agaricales</taxon>
        <taxon>Agaricineae</taxon>
        <taxon>Hydnangiaceae</taxon>
        <taxon>Laccaria</taxon>
    </lineage>
</organism>
<feature type="compositionally biased region" description="Low complexity" evidence="1">
    <location>
        <begin position="697"/>
        <end position="713"/>
    </location>
</feature>
<protein>
    <submittedName>
        <fullName evidence="2">Unplaced genomic scaffold K443scaffold_53, whole genome shotgun sequence</fullName>
    </submittedName>
</protein>
<dbReference type="Proteomes" id="UP000054477">
    <property type="component" value="Unassembled WGS sequence"/>
</dbReference>
<feature type="region of interest" description="Disordered" evidence="1">
    <location>
        <begin position="172"/>
        <end position="191"/>
    </location>
</feature>
<feature type="compositionally biased region" description="Polar residues" evidence="1">
    <location>
        <begin position="232"/>
        <end position="245"/>
    </location>
</feature>
<dbReference type="HOGENOM" id="CLU_397965_0_0_1"/>
<feature type="compositionally biased region" description="Pro residues" evidence="1">
    <location>
        <begin position="581"/>
        <end position="593"/>
    </location>
</feature>
<feature type="region of interest" description="Disordered" evidence="1">
    <location>
        <begin position="212"/>
        <end position="274"/>
    </location>
</feature>
<dbReference type="OrthoDB" id="3070249at2759"/>
<gene>
    <name evidence="2" type="ORF">K443DRAFT_131732</name>
</gene>